<evidence type="ECO:0000259" key="9">
    <source>
        <dbReference type="SMART" id="SM00642"/>
    </source>
</evidence>
<feature type="region of interest" description="Disordered" evidence="8">
    <location>
        <begin position="31"/>
        <end position="59"/>
    </location>
</feature>
<dbReference type="PANTHER" id="PTHR43002">
    <property type="entry name" value="GLYCOGEN DEBRANCHING ENZYME"/>
    <property type="match status" value="1"/>
</dbReference>
<comment type="caution">
    <text evidence="10">The sequence shown here is derived from an EMBL/GenBank/DDBJ whole genome shotgun (WGS) entry which is preliminary data.</text>
</comment>
<feature type="region of interest" description="Disordered" evidence="8">
    <location>
        <begin position="438"/>
        <end position="457"/>
    </location>
</feature>
<evidence type="ECO:0000256" key="5">
    <source>
        <dbReference type="ARBA" id="ARBA00022946"/>
    </source>
</evidence>
<dbReference type="Gene3D" id="3.20.20.80">
    <property type="entry name" value="Glycosidases"/>
    <property type="match status" value="1"/>
</dbReference>
<keyword evidence="4" id="KW-0378">Hydrolase</keyword>
<evidence type="ECO:0000256" key="3">
    <source>
        <dbReference type="ARBA" id="ARBA00022640"/>
    </source>
</evidence>
<accession>A0AAW1NUX4</accession>
<evidence type="ECO:0000256" key="4">
    <source>
        <dbReference type="ARBA" id="ARBA00022801"/>
    </source>
</evidence>
<dbReference type="SUPFAM" id="SSF51445">
    <property type="entry name" value="(Trans)glycosidases"/>
    <property type="match status" value="1"/>
</dbReference>
<comment type="subcellular location">
    <subcellularLocation>
        <location evidence="1">Plastid</location>
        <location evidence="1">Chloroplast</location>
    </subcellularLocation>
</comment>
<evidence type="ECO:0000256" key="8">
    <source>
        <dbReference type="SAM" id="MobiDB-lite"/>
    </source>
</evidence>
<keyword evidence="3" id="KW-0934">Plastid</keyword>
<dbReference type="CDD" id="cd11326">
    <property type="entry name" value="AmyAc_Glg_debranch"/>
    <property type="match status" value="1"/>
</dbReference>
<dbReference type="GO" id="GO:0009507">
    <property type="term" value="C:chloroplast"/>
    <property type="evidence" value="ECO:0007669"/>
    <property type="project" value="UniProtKB-SubCell"/>
</dbReference>
<evidence type="ECO:0000256" key="7">
    <source>
        <dbReference type="ARBA" id="ARBA00066531"/>
    </source>
</evidence>
<proteinExistence type="predicted"/>
<keyword evidence="2" id="KW-0150">Chloroplast</keyword>
<dbReference type="EC" id="3.2.1.68" evidence="7"/>
<dbReference type="InterPro" id="IPR048650">
    <property type="entry name" value="ISOA1-3-like_C"/>
</dbReference>
<dbReference type="InterPro" id="IPR013780">
    <property type="entry name" value="Glyco_hydro_b"/>
</dbReference>
<keyword evidence="5" id="KW-0809">Transit peptide</keyword>
<name>A0AAW1NUX4_9CHLO</name>
<feature type="domain" description="Glycosyl hydrolase family 13 catalytic" evidence="9">
    <location>
        <begin position="123"/>
        <end position="541"/>
    </location>
</feature>
<dbReference type="FunFam" id="3.20.20.80:FF:000054">
    <property type="entry name" value="Glycogen debranching enzyme"/>
    <property type="match status" value="1"/>
</dbReference>
<evidence type="ECO:0000256" key="2">
    <source>
        <dbReference type="ARBA" id="ARBA00022528"/>
    </source>
</evidence>
<evidence type="ECO:0000256" key="1">
    <source>
        <dbReference type="ARBA" id="ARBA00004229"/>
    </source>
</evidence>
<dbReference type="SMART" id="SM00642">
    <property type="entry name" value="Aamy"/>
    <property type="match status" value="1"/>
</dbReference>
<feature type="compositionally biased region" description="Basic and acidic residues" evidence="8">
    <location>
        <begin position="438"/>
        <end position="449"/>
    </location>
</feature>
<dbReference type="SUPFAM" id="SSF51011">
    <property type="entry name" value="Glycosyl hydrolase domain"/>
    <property type="match status" value="1"/>
</dbReference>
<evidence type="ECO:0000256" key="6">
    <source>
        <dbReference type="ARBA" id="ARBA00051664"/>
    </source>
</evidence>
<evidence type="ECO:0000313" key="10">
    <source>
        <dbReference type="EMBL" id="KAK9795593.1"/>
    </source>
</evidence>
<sequence>MPMRGSRGRSQVQGKQQARTATLNVIATAAMAEPDHKRAKKSNYTLQPGSPQILGPSPGPGAKTGINFALFSEHADRRDAFEDFQGQRGSVFRGTFDFQEDTFDWGQAYQRPNLAPQDLIVYEMGVRSYTADSSSGVGKKKEGTYAGMIDKIPHLKELGINAVELLPVLEYDELEFQRIPNPRDHMVNIWGYSHISFLAPMSRFASGGKGPAAARRELKQLVKALHDAGIEVLLDLVYNHTVEGGDDDPYTLSMRGIDNSVYYMTDKDNGANLLNYSGCGNTVSANHPVVHDLILHSLRMWVEEYHVDGFRFDLASCLCRDPHGNVLDVPPLIRDIAKDPVLSKVKLLAEPWDCGGLYQVGSFPNWDVWGEWNGKFRDDVRRFIKGDEGMKSAFATRIAGSADLYNVNNRKPYHSLNFVIAHDGFTLADLTAYNSKHNDDNGEQNRDGSNDNFSWNCGAEGPTDDGGVLHLRQKQMRNLMLALMVAQGTPMVLSGDEYAQSRYGNNNWYGHDTKMTRFEWDELEKVRDTFFRFYSQLIKFRREHPLLGRAEFLGPEDVTWHEDNWHNPESRFLAFTLHDRGQGGGDLFAAFNAHTYEIPAGLPQPPNGQKWTRVVDTNLAPPRDFTPGGNKGVDATYTVAPFSSILLLAQPA</sequence>
<dbReference type="Pfam" id="PF00128">
    <property type="entry name" value="Alpha-amylase"/>
    <property type="match status" value="1"/>
</dbReference>
<dbReference type="EMBL" id="JALJOQ010000125">
    <property type="protein sequence ID" value="KAK9795593.1"/>
    <property type="molecule type" value="Genomic_DNA"/>
</dbReference>
<comment type="catalytic activity">
    <reaction evidence="6">
        <text>Hydrolysis of (1-&gt;6)-alpha-D-glucosidic branch linkages in glycogen, amylopectin and their beta-limit dextrins.</text>
        <dbReference type="EC" id="3.2.1.68"/>
    </reaction>
</comment>
<protein>
    <recommendedName>
        <fullName evidence="7">isoamylase</fullName>
        <ecNumber evidence="7">3.2.1.68</ecNumber>
    </recommendedName>
</protein>
<dbReference type="AlphaFoldDB" id="A0AAW1NUX4"/>
<dbReference type="Pfam" id="PF21156">
    <property type="entry name" value="ISOA1-3_C"/>
    <property type="match status" value="1"/>
</dbReference>
<dbReference type="Proteomes" id="UP001465755">
    <property type="component" value="Unassembled WGS sequence"/>
</dbReference>
<keyword evidence="11" id="KW-1185">Reference proteome</keyword>
<dbReference type="InterPro" id="IPR017853">
    <property type="entry name" value="GH"/>
</dbReference>
<dbReference type="GO" id="GO:0005975">
    <property type="term" value="P:carbohydrate metabolic process"/>
    <property type="evidence" value="ECO:0007669"/>
    <property type="project" value="InterPro"/>
</dbReference>
<gene>
    <name evidence="10" type="ORF">WJX73_002042</name>
</gene>
<reference evidence="10 11" key="1">
    <citation type="journal article" date="2024" name="Nat. Commun.">
        <title>Phylogenomics reveals the evolutionary origins of lichenization in chlorophyte algae.</title>
        <authorList>
            <person name="Puginier C."/>
            <person name="Libourel C."/>
            <person name="Otte J."/>
            <person name="Skaloud P."/>
            <person name="Haon M."/>
            <person name="Grisel S."/>
            <person name="Petersen M."/>
            <person name="Berrin J.G."/>
            <person name="Delaux P.M."/>
            <person name="Dal Grande F."/>
            <person name="Keller J."/>
        </authorList>
    </citation>
    <scope>NUCLEOTIDE SEQUENCE [LARGE SCALE GENOMIC DNA]</scope>
    <source>
        <strain evidence="10 11">SAG 2036</strain>
    </source>
</reference>
<evidence type="ECO:0000313" key="11">
    <source>
        <dbReference type="Proteomes" id="UP001465755"/>
    </source>
</evidence>
<organism evidence="10 11">
    <name type="scientific">Symbiochloris irregularis</name>
    <dbReference type="NCBI Taxonomy" id="706552"/>
    <lineage>
        <taxon>Eukaryota</taxon>
        <taxon>Viridiplantae</taxon>
        <taxon>Chlorophyta</taxon>
        <taxon>core chlorophytes</taxon>
        <taxon>Trebouxiophyceae</taxon>
        <taxon>Trebouxiales</taxon>
        <taxon>Trebouxiaceae</taxon>
        <taxon>Symbiochloris</taxon>
    </lineage>
</organism>
<dbReference type="InterPro" id="IPR006047">
    <property type="entry name" value="GH13_cat_dom"/>
</dbReference>
<dbReference type="GO" id="GO:0019156">
    <property type="term" value="F:isoamylase activity"/>
    <property type="evidence" value="ECO:0007669"/>
    <property type="project" value="UniProtKB-EC"/>
</dbReference>
<dbReference type="Gene3D" id="2.60.40.1180">
    <property type="entry name" value="Golgi alpha-mannosidase II"/>
    <property type="match status" value="1"/>
</dbReference>